<dbReference type="GO" id="GO:0016036">
    <property type="term" value="P:cellular response to phosphate starvation"/>
    <property type="evidence" value="ECO:0007669"/>
    <property type="project" value="TreeGrafter"/>
</dbReference>
<dbReference type="SUPFAM" id="SSF47384">
    <property type="entry name" value="Homodimeric domain of signal transducing histidine kinase"/>
    <property type="match status" value="1"/>
</dbReference>
<protein>
    <recommendedName>
        <fullName evidence="2">histidine kinase</fullName>
        <ecNumber evidence="2">2.7.13.3</ecNumber>
    </recommendedName>
</protein>
<dbReference type="Gene3D" id="1.10.287.130">
    <property type="match status" value="1"/>
</dbReference>
<dbReference type="PRINTS" id="PR00344">
    <property type="entry name" value="BCTRLSENSOR"/>
</dbReference>
<proteinExistence type="predicted"/>
<feature type="transmembrane region" description="Helical" evidence="7">
    <location>
        <begin position="12"/>
        <end position="32"/>
    </location>
</feature>
<keyword evidence="5 9" id="KW-0418">Kinase</keyword>
<dbReference type="AlphaFoldDB" id="A0A2P8R3K3"/>
<gene>
    <name evidence="9" type="ORF">CQ405_00515</name>
</gene>
<keyword evidence="4" id="KW-0808">Transferase</keyword>
<name>A0A2P8R3K3_9BACT</name>
<dbReference type="CDD" id="cd00082">
    <property type="entry name" value="HisKA"/>
    <property type="match status" value="1"/>
</dbReference>
<keyword evidence="6" id="KW-0902">Two-component regulatory system</keyword>
<feature type="transmembrane region" description="Helical" evidence="7">
    <location>
        <begin position="146"/>
        <end position="164"/>
    </location>
</feature>
<keyword evidence="7" id="KW-1133">Transmembrane helix</keyword>
<feature type="domain" description="Histidine kinase" evidence="8">
    <location>
        <begin position="185"/>
        <end position="387"/>
    </location>
</feature>
<evidence type="ECO:0000256" key="2">
    <source>
        <dbReference type="ARBA" id="ARBA00012438"/>
    </source>
</evidence>
<comment type="caution">
    <text evidence="9">The sequence shown here is derived from an EMBL/GenBank/DDBJ whole genome shotgun (WGS) entry which is preliminary data.</text>
</comment>
<dbReference type="PROSITE" id="PS50109">
    <property type="entry name" value="HIS_KIN"/>
    <property type="match status" value="1"/>
</dbReference>
<dbReference type="InterPro" id="IPR005467">
    <property type="entry name" value="His_kinase_dom"/>
</dbReference>
<evidence type="ECO:0000313" key="9">
    <source>
        <dbReference type="EMBL" id="PSM53069.1"/>
    </source>
</evidence>
<keyword evidence="3" id="KW-0597">Phosphoprotein</keyword>
<evidence type="ECO:0000256" key="4">
    <source>
        <dbReference type="ARBA" id="ARBA00022679"/>
    </source>
</evidence>
<evidence type="ECO:0000256" key="5">
    <source>
        <dbReference type="ARBA" id="ARBA00022777"/>
    </source>
</evidence>
<dbReference type="RefSeq" id="WP_106869485.1">
    <property type="nucleotide sequence ID" value="NZ_CP053841.1"/>
</dbReference>
<dbReference type="GO" id="GO:0000155">
    <property type="term" value="F:phosphorelay sensor kinase activity"/>
    <property type="evidence" value="ECO:0007669"/>
    <property type="project" value="InterPro"/>
</dbReference>
<dbReference type="EC" id="2.7.13.3" evidence="2"/>
<evidence type="ECO:0000256" key="3">
    <source>
        <dbReference type="ARBA" id="ARBA00022553"/>
    </source>
</evidence>
<dbReference type="GO" id="GO:0005886">
    <property type="term" value="C:plasma membrane"/>
    <property type="evidence" value="ECO:0007669"/>
    <property type="project" value="TreeGrafter"/>
</dbReference>
<dbReference type="Pfam" id="PF02518">
    <property type="entry name" value="HATPase_c"/>
    <property type="match status" value="1"/>
</dbReference>
<dbReference type="EMBL" id="PDHH01000001">
    <property type="protein sequence ID" value="PSM53069.1"/>
    <property type="molecule type" value="Genomic_DNA"/>
</dbReference>
<evidence type="ECO:0000256" key="6">
    <source>
        <dbReference type="ARBA" id="ARBA00023012"/>
    </source>
</evidence>
<accession>A0A2P8R3K3</accession>
<dbReference type="InterPro" id="IPR036890">
    <property type="entry name" value="HATPase_C_sf"/>
</dbReference>
<evidence type="ECO:0000256" key="7">
    <source>
        <dbReference type="SAM" id="Phobius"/>
    </source>
</evidence>
<sequence>MNKKEKFAFLKFLQYYVGSSFIFVVIIAFMYYDKEWKNIESHYSMKTSQIAWKIKSEILNKYMKNEKLVLNIEDKTINYALLKDDTSVYFSNLRYPIDFNIQNKTHIFSAKIVYILNLNENEIPIKYIIVEDTNILSDIQKLRYKIAAFIVLNFIMILCFGYILSRILVKPIKESFEQLNDFVKNSSHELNTPLTALVMIVSKLKKQKTIDNKTLNQIILSVKNIKLSSDKLLFNANGKNSERYNEKFDFKILIDESIIFFNELAKSKNITLHTKLENTNICMDKYCATMIISNVLANAIKYTNKDKNIHITLKENKFIVQDEGIGIDKSMQKEIFKRYQRGVSKEGGFGIGLDIISSICQEYNIKIDLQSSLDKGSIFSFNLSKLATK</sequence>
<keyword evidence="7" id="KW-0472">Membrane</keyword>
<evidence type="ECO:0000259" key="8">
    <source>
        <dbReference type="PROSITE" id="PS50109"/>
    </source>
</evidence>
<comment type="catalytic activity">
    <reaction evidence="1">
        <text>ATP + protein L-histidine = ADP + protein N-phospho-L-histidine.</text>
        <dbReference type="EC" id="2.7.13.3"/>
    </reaction>
</comment>
<dbReference type="InterPro" id="IPR050351">
    <property type="entry name" value="BphY/WalK/GraS-like"/>
</dbReference>
<organism evidence="9 10">
    <name type="scientific">Campylobacter blaseri</name>
    <dbReference type="NCBI Taxonomy" id="2042961"/>
    <lineage>
        <taxon>Bacteria</taxon>
        <taxon>Pseudomonadati</taxon>
        <taxon>Campylobacterota</taxon>
        <taxon>Epsilonproteobacteria</taxon>
        <taxon>Campylobacterales</taxon>
        <taxon>Campylobacteraceae</taxon>
        <taxon>Campylobacter</taxon>
    </lineage>
</organism>
<dbReference type="InterPro" id="IPR003594">
    <property type="entry name" value="HATPase_dom"/>
</dbReference>
<keyword evidence="7" id="KW-0812">Transmembrane</keyword>
<dbReference type="SMART" id="SM00387">
    <property type="entry name" value="HATPase_c"/>
    <property type="match status" value="1"/>
</dbReference>
<keyword evidence="10" id="KW-1185">Reference proteome</keyword>
<dbReference type="InterPro" id="IPR003661">
    <property type="entry name" value="HisK_dim/P_dom"/>
</dbReference>
<dbReference type="OrthoDB" id="9761634at2"/>
<dbReference type="Proteomes" id="UP000240535">
    <property type="component" value="Unassembled WGS sequence"/>
</dbReference>
<dbReference type="Gene3D" id="3.30.565.10">
    <property type="entry name" value="Histidine kinase-like ATPase, C-terminal domain"/>
    <property type="match status" value="1"/>
</dbReference>
<dbReference type="GO" id="GO:0004721">
    <property type="term" value="F:phosphoprotein phosphatase activity"/>
    <property type="evidence" value="ECO:0007669"/>
    <property type="project" value="TreeGrafter"/>
</dbReference>
<reference evidence="10" key="1">
    <citation type="submission" date="2017-10" db="EMBL/GenBank/DDBJ databases">
        <title>Campylobacter species from seals.</title>
        <authorList>
            <person name="Gilbert M.J."/>
            <person name="Zomer A.L."/>
            <person name="Timmerman A.J."/>
            <person name="Duim B."/>
            <person name="Wagenaar J.A."/>
        </authorList>
    </citation>
    <scope>NUCLEOTIDE SEQUENCE [LARGE SCALE GENOMIC DNA]</scope>
    <source>
        <strain evidence="10">17S00004-5</strain>
    </source>
</reference>
<evidence type="ECO:0000313" key="10">
    <source>
        <dbReference type="Proteomes" id="UP000240535"/>
    </source>
</evidence>
<dbReference type="PANTHER" id="PTHR45453">
    <property type="entry name" value="PHOSPHATE REGULON SENSOR PROTEIN PHOR"/>
    <property type="match status" value="1"/>
</dbReference>
<dbReference type="InterPro" id="IPR036097">
    <property type="entry name" value="HisK_dim/P_sf"/>
</dbReference>
<dbReference type="SUPFAM" id="SSF55874">
    <property type="entry name" value="ATPase domain of HSP90 chaperone/DNA topoisomerase II/histidine kinase"/>
    <property type="match status" value="1"/>
</dbReference>
<dbReference type="InterPro" id="IPR004358">
    <property type="entry name" value="Sig_transdc_His_kin-like_C"/>
</dbReference>
<dbReference type="PANTHER" id="PTHR45453:SF1">
    <property type="entry name" value="PHOSPHATE REGULON SENSOR PROTEIN PHOR"/>
    <property type="match status" value="1"/>
</dbReference>
<evidence type="ECO:0000256" key="1">
    <source>
        <dbReference type="ARBA" id="ARBA00000085"/>
    </source>
</evidence>